<sequence length="37" mass="3896">MQQAKEPAADLYRGDKERVVSPALATGEGAGIDPILQ</sequence>
<proteinExistence type="predicted"/>
<gene>
    <name evidence="1" type="ordered locus">TERTU_0502</name>
</gene>
<organism evidence="1 2">
    <name type="scientific">Teredinibacter turnerae (strain ATCC 39867 / T7901)</name>
    <dbReference type="NCBI Taxonomy" id="377629"/>
    <lineage>
        <taxon>Bacteria</taxon>
        <taxon>Pseudomonadati</taxon>
        <taxon>Pseudomonadota</taxon>
        <taxon>Gammaproteobacteria</taxon>
        <taxon>Cellvibrionales</taxon>
        <taxon>Cellvibrionaceae</taxon>
        <taxon>Teredinibacter</taxon>
    </lineage>
</organism>
<dbReference type="EMBL" id="CP001614">
    <property type="protein sequence ID" value="ACR14154.1"/>
    <property type="molecule type" value="Genomic_DNA"/>
</dbReference>
<dbReference type="Proteomes" id="UP000009080">
    <property type="component" value="Chromosome"/>
</dbReference>
<protein>
    <submittedName>
        <fullName evidence="1">Uncharacterized protein</fullName>
    </submittedName>
</protein>
<accession>C5BN09</accession>
<dbReference type="KEGG" id="ttu:TERTU_0502"/>
<evidence type="ECO:0000313" key="2">
    <source>
        <dbReference type="Proteomes" id="UP000009080"/>
    </source>
</evidence>
<dbReference type="AlphaFoldDB" id="C5BN09"/>
<keyword evidence="2" id="KW-1185">Reference proteome</keyword>
<name>C5BN09_TERTT</name>
<evidence type="ECO:0000313" key="1">
    <source>
        <dbReference type="EMBL" id="ACR14154.1"/>
    </source>
</evidence>
<dbReference type="HOGENOM" id="CLU_3349714_0_0_6"/>
<reference evidence="1 2" key="1">
    <citation type="journal article" date="2009" name="PLoS ONE">
        <title>The complete genome of Teredinibacter turnerae T7901: an intracellular endosymbiont of marine wood-boring bivalves (shipworms).</title>
        <authorList>
            <person name="Yang J.C."/>
            <person name="Madupu R."/>
            <person name="Durkin A.S."/>
            <person name="Ekborg N.A."/>
            <person name="Pedamallu C.S."/>
            <person name="Hostetler J.B."/>
            <person name="Radune D."/>
            <person name="Toms B.S."/>
            <person name="Henrissat B."/>
            <person name="Coutinho P.M."/>
            <person name="Schwarz S."/>
            <person name="Field L."/>
            <person name="Trindade-Silva A.E."/>
            <person name="Soares C.A.G."/>
            <person name="Elshahawi S."/>
            <person name="Hanora A."/>
            <person name="Schmidt E.W."/>
            <person name="Haygood M.G."/>
            <person name="Posfai J."/>
            <person name="Benner J."/>
            <person name="Madinger C."/>
            <person name="Nove J."/>
            <person name="Anton B."/>
            <person name="Chaudhary K."/>
            <person name="Foster J."/>
            <person name="Holman A."/>
            <person name="Kumar S."/>
            <person name="Lessard P.A."/>
            <person name="Luyten Y.A."/>
            <person name="Slatko B."/>
            <person name="Wood N."/>
            <person name="Wu B."/>
            <person name="Teplitski M."/>
            <person name="Mougous J.D."/>
            <person name="Ward N."/>
            <person name="Eisen J.A."/>
            <person name="Badger J.H."/>
            <person name="Distel D.L."/>
        </authorList>
    </citation>
    <scope>NUCLEOTIDE SEQUENCE [LARGE SCALE GENOMIC DNA]</scope>
    <source>
        <strain evidence="2">ATCC 39867 / T7901</strain>
    </source>
</reference>